<feature type="region of interest" description="Disordered" evidence="2">
    <location>
        <begin position="333"/>
        <end position="381"/>
    </location>
</feature>
<evidence type="ECO:0000256" key="1">
    <source>
        <dbReference type="SAM" id="Coils"/>
    </source>
</evidence>
<keyword evidence="3" id="KW-0812">Transmembrane</keyword>
<gene>
    <name evidence="4" type="ORF">LXO92_07605</name>
</gene>
<feature type="transmembrane region" description="Helical" evidence="3">
    <location>
        <begin position="124"/>
        <end position="143"/>
    </location>
</feature>
<feature type="transmembrane region" description="Helical" evidence="3">
    <location>
        <begin position="149"/>
        <end position="170"/>
    </location>
</feature>
<reference evidence="4 5" key="1">
    <citation type="journal article" date="2024" name="Pathogens">
        <title>Characterization of a Novel Species of Legionella Isolated from a Healthcare Facility: Legionella resiliens sp. nov.</title>
        <authorList>
            <person name="Cristino S."/>
            <person name="Pascale M.R."/>
            <person name="Marino F."/>
            <person name="Derelitto C."/>
            <person name="Salaris S."/>
            <person name="Orsini M."/>
            <person name="Squarzoni S."/>
            <person name="Grottola A."/>
            <person name="Girolamini L."/>
        </authorList>
    </citation>
    <scope>NUCLEOTIDE SEQUENCE [LARGE SCALE GENOMIC DNA]</scope>
    <source>
        <strain evidence="4 5">8cVS16</strain>
    </source>
</reference>
<evidence type="ECO:0000256" key="2">
    <source>
        <dbReference type="SAM" id="MobiDB-lite"/>
    </source>
</evidence>
<evidence type="ECO:0008006" key="6">
    <source>
        <dbReference type="Google" id="ProtNLM"/>
    </source>
</evidence>
<feature type="region of interest" description="Disordered" evidence="2">
    <location>
        <begin position="511"/>
        <end position="531"/>
    </location>
</feature>
<sequence length="531" mass="58524">MSTEKLPDDLIERILRGQNLAEEMSKKVQITPEAPEQKKFILRLLIEKIPLLSGLLQSLGSSGTATTALIKSLGDTSQALQGASAGFHYAGLGVAAVNFVRIPLIYFFALIARERPPFTLSNNARWAYSALLLGLTLTAILVPAAAPPIALAMASLTLILSLVSIGHMIYKRYTIQKSLRETTEKIKTKEDYLEDMRKNAQVLILKLKKLDKNAQDYEERAKAICKEIEDLNAKHQVAKDELQELYNKKLEDEQTLKGLGTAAFMDRGVTAALTSVAIIGLALSLFFPPVGLGIVAGSAGLGALYVVGRVAVSLLAPIVSSQIKKLGLWNSKTNENEESPEPSLNPDDSLENQSSLSLTDEYKGPMNNETSPSAEAKNEDSTLKATRKLFGIHASKRLQELKDDALEMEKLDTRLSAIVETQNHRETLKFFQNLAVIAQMEECPHGDLRCLFDKFSSMDKVLPLLEEALDEVKEGTLIISKEEKAALYASEPLIAILKQSKRLTDLSFLVSPKQDNASPEEDKQFNMEQQQ</sequence>
<proteinExistence type="predicted"/>
<accession>A0ABS8X3D7</accession>
<dbReference type="RefSeq" id="WP_182352065.1">
    <property type="nucleotide sequence ID" value="NZ_JAJSPM010000005.1"/>
</dbReference>
<feature type="transmembrane region" description="Helical" evidence="3">
    <location>
        <begin position="269"/>
        <end position="287"/>
    </location>
</feature>
<keyword evidence="3" id="KW-1133">Transmembrane helix</keyword>
<evidence type="ECO:0000256" key="3">
    <source>
        <dbReference type="SAM" id="Phobius"/>
    </source>
</evidence>
<name>A0ABS8X3D7_9GAMM</name>
<feature type="transmembrane region" description="Helical" evidence="3">
    <location>
        <begin position="293"/>
        <end position="316"/>
    </location>
</feature>
<organism evidence="4 5">
    <name type="scientific">Legionella resiliens</name>
    <dbReference type="NCBI Taxonomy" id="2905958"/>
    <lineage>
        <taxon>Bacteria</taxon>
        <taxon>Pseudomonadati</taxon>
        <taxon>Pseudomonadota</taxon>
        <taxon>Gammaproteobacteria</taxon>
        <taxon>Legionellales</taxon>
        <taxon>Legionellaceae</taxon>
        <taxon>Legionella</taxon>
    </lineage>
</organism>
<keyword evidence="5" id="KW-1185">Reference proteome</keyword>
<protein>
    <recommendedName>
        <fullName evidence="6">Coiled-coil protein</fullName>
    </recommendedName>
</protein>
<evidence type="ECO:0000313" key="4">
    <source>
        <dbReference type="EMBL" id="MCE3532241.1"/>
    </source>
</evidence>
<evidence type="ECO:0000313" key="5">
    <source>
        <dbReference type="Proteomes" id="UP001320170"/>
    </source>
</evidence>
<keyword evidence="1" id="KW-0175">Coiled coil</keyword>
<keyword evidence="3" id="KW-0472">Membrane</keyword>
<feature type="coiled-coil region" evidence="1">
    <location>
        <begin position="179"/>
        <end position="248"/>
    </location>
</feature>
<dbReference type="EMBL" id="JAJTND010000004">
    <property type="protein sequence ID" value="MCE3532241.1"/>
    <property type="molecule type" value="Genomic_DNA"/>
</dbReference>
<dbReference type="Proteomes" id="UP001320170">
    <property type="component" value="Unassembled WGS sequence"/>
</dbReference>
<comment type="caution">
    <text evidence="4">The sequence shown here is derived from an EMBL/GenBank/DDBJ whole genome shotgun (WGS) entry which is preliminary data.</text>
</comment>
<feature type="transmembrane region" description="Helical" evidence="3">
    <location>
        <begin position="90"/>
        <end position="112"/>
    </location>
</feature>